<dbReference type="Proteomes" id="UP000256794">
    <property type="component" value="Unassembled WGS sequence"/>
</dbReference>
<accession>A0A3D9XGE3</accession>
<protein>
    <submittedName>
        <fullName evidence="1">Uncharacterized protein</fullName>
    </submittedName>
</protein>
<comment type="caution">
    <text evidence="1">The sequence shown here is derived from an EMBL/GenBank/DDBJ whole genome shotgun (WGS) entry which is preliminary data.</text>
</comment>
<dbReference type="EMBL" id="QTUJ01000002">
    <property type="protein sequence ID" value="REF69575.1"/>
    <property type="molecule type" value="Genomic_DNA"/>
</dbReference>
<sequence length="51" mass="5480">MHRAYHSLTSALSTLRAAIAVASAAEAHRRPAAADLRRLGIDETKFAAIHL</sequence>
<gene>
    <name evidence="2" type="ORF">ATH84_100952</name>
    <name evidence="1" type="ORF">BDD41_2285</name>
</gene>
<name>A0A3E0BYQ4_PARVE</name>
<organism evidence="1 4">
    <name type="scientific">Paracoccus versutus</name>
    <name type="common">Thiobacillus versutus</name>
    <dbReference type="NCBI Taxonomy" id="34007"/>
    <lineage>
        <taxon>Bacteria</taxon>
        <taxon>Pseudomonadati</taxon>
        <taxon>Pseudomonadota</taxon>
        <taxon>Alphaproteobacteria</taxon>
        <taxon>Rhodobacterales</taxon>
        <taxon>Paracoccaceae</taxon>
        <taxon>Paracoccus</taxon>
    </lineage>
</organism>
<dbReference type="AlphaFoldDB" id="A0A3E0BYQ4"/>
<evidence type="ECO:0000313" key="2">
    <source>
        <dbReference type="EMBL" id="REG48322.1"/>
    </source>
</evidence>
<evidence type="ECO:0000313" key="3">
    <source>
        <dbReference type="Proteomes" id="UP000256794"/>
    </source>
</evidence>
<reference evidence="3 4" key="1">
    <citation type="submission" date="2018-08" db="EMBL/GenBank/DDBJ databases">
        <title>Genomic Encyclopedia of Archaeal and Bacterial Type Strains, Phase II (KMG-II): from individual species to whole genera.</title>
        <authorList>
            <person name="Goeker M."/>
        </authorList>
    </citation>
    <scope>NUCLEOTIDE SEQUENCE [LARGE SCALE GENOMIC DNA]</scope>
    <source>
        <strain evidence="1 4">DSM 17099</strain>
        <strain evidence="2 3">DSM 582</strain>
    </source>
</reference>
<dbReference type="EMBL" id="QUMX01000009">
    <property type="protein sequence ID" value="REG48322.1"/>
    <property type="molecule type" value="Genomic_DNA"/>
</dbReference>
<dbReference type="RefSeq" id="WP_166435514.1">
    <property type="nucleotide sequence ID" value="NZ_CP035284.1"/>
</dbReference>
<proteinExistence type="predicted"/>
<accession>A0A3E0BYQ4</accession>
<evidence type="ECO:0000313" key="1">
    <source>
        <dbReference type="EMBL" id="REF69575.1"/>
    </source>
</evidence>
<keyword evidence="3" id="KW-1185">Reference proteome</keyword>
<evidence type="ECO:0000313" key="4">
    <source>
        <dbReference type="Proteomes" id="UP000256941"/>
    </source>
</evidence>
<dbReference type="Proteomes" id="UP000256941">
    <property type="component" value="Unassembled WGS sequence"/>
</dbReference>